<feature type="compositionally biased region" description="Basic and acidic residues" evidence="1">
    <location>
        <begin position="274"/>
        <end position="283"/>
    </location>
</feature>
<comment type="caution">
    <text evidence="3">The sequence shown here is derived from an EMBL/GenBank/DDBJ whole genome shotgun (WGS) entry which is preliminary data.</text>
</comment>
<evidence type="ECO:0000256" key="2">
    <source>
        <dbReference type="SAM" id="Phobius"/>
    </source>
</evidence>
<dbReference type="AlphaFoldDB" id="A0AAW0DFK3"/>
<evidence type="ECO:0000256" key="1">
    <source>
        <dbReference type="SAM" id="MobiDB-lite"/>
    </source>
</evidence>
<feature type="region of interest" description="Disordered" evidence="1">
    <location>
        <begin position="72"/>
        <end position="93"/>
    </location>
</feature>
<dbReference type="EMBL" id="JAWWNJ010000008">
    <property type="protein sequence ID" value="KAK7050183.1"/>
    <property type="molecule type" value="Genomic_DNA"/>
</dbReference>
<keyword evidence="2" id="KW-1133">Transmembrane helix</keyword>
<reference evidence="3 4" key="1">
    <citation type="journal article" date="2024" name="J Genomics">
        <title>Draft genome sequencing and assembly of Favolaschia claudopus CIRM-BRFM 2984 isolated from oak limbs.</title>
        <authorList>
            <person name="Navarro D."/>
            <person name="Drula E."/>
            <person name="Chaduli D."/>
            <person name="Cazenave R."/>
            <person name="Ahrendt S."/>
            <person name="Wang J."/>
            <person name="Lipzen A."/>
            <person name="Daum C."/>
            <person name="Barry K."/>
            <person name="Grigoriev I.V."/>
            <person name="Favel A."/>
            <person name="Rosso M.N."/>
            <person name="Martin F."/>
        </authorList>
    </citation>
    <scope>NUCLEOTIDE SEQUENCE [LARGE SCALE GENOMIC DNA]</scope>
    <source>
        <strain evidence="3 4">CIRM-BRFM 2984</strain>
    </source>
</reference>
<feature type="transmembrane region" description="Helical" evidence="2">
    <location>
        <begin position="115"/>
        <end position="141"/>
    </location>
</feature>
<keyword evidence="2" id="KW-0472">Membrane</keyword>
<feature type="region of interest" description="Disordered" evidence="1">
    <location>
        <begin position="269"/>
        <end position="292"/>
    </location>
</feature>
<dbReference type="Proteomes" id="UP001362999">
    <property type="component" value="Unassembled WGS sequence"/>
</dbReference>
<keyword evidence="2" id="KW-0812">Transmembrane</keyword>
<gene>
    <name evidence="3" type="ORF">R3P38DRAFT_3605917</name>
</gene>
<organism evidence="3 4">
    <name type="scientific">Favolaschia claudopus</name>
    <dbReference type="NCBI Taxonomy" id="2862362"/>
    <lineage>
        <taxon>Eukaryota</taxon>
        <taxon>Fungi</taxon>
        <taxon>Dikarya</taxon>
        <taxon>Basidiomycota</taxon>
        <taxon>Agaricomycotina</taxon>
        <taxon>Agaricomycetes</taxon>
        <taxon>Agaricomycetidae</taxon>
        <taxon>Agaricales</taxon>
        <taxon>Marasmiineae</taxon>
        <taxon>Mycenaceae</taxon>
        <taxon>Favolaschia</taxon>
    </lineage>
</organism>
<sequence length="292" mass="31557">MVNVSCPAQTNGGISFVQGGETEGKPDVISCVYSAEILCGYSRTNGTLVYASQENATCPAFADSVSRLTAPLASSSSTTDTPKQSSTDSSSRQSASAAYSEPFYSMVITTCSSEAIAGGVLASILVICVLVCAGVTIFWYIRRLQRRRSSRHRESGLDLLARTISPFTLLNQANEGRSNPDTRSIDGSMHAREVLRTELQAVTEKVAELEDQETRRHSETGASHSTRQRLWRLVSARGRARSPPSDLEAQLQAAREEISILVMRMNALEASSDSPREGGRIEESPPDYATAV</sequence>
<keyword evidence="4" id="KW-1185">Reference proteome</keyword>
<name>A0AAW0DFK3_9AGAR</name>
<feature type="compositionally biased region" description="Basic and acidic residues" evidence="1">
    <location>
        <begin position="207"/>
        <end position="219"/>
    </location>
</feature>
<feature type="region of interest" description="Disordered" evidence="1">
    <location>
        <begin position="207"/>
        <end position="229"/>
    </location>
</feature>
<evidence type="ECO:0000313" key="3">
    <source>
        <dbReference type="EMBL" id="KAK7050183.1"/>
    </source>
</evidence>
<evidence type="ECO:0000313" key="4">
    <source>
        <dbReference type="Proteomes" id="UP001362999"/>
    </source>
</evidence>
<proteinExistence type="predicted"/>
<accession>A0AAW0DFK3</accession>
<protein>
    <submittedName>
        <fullName evidence="3">Uncharacterized protein</fullName>
    </submittedName>
</protein>